<proteinExistence type="inferred from homology"/>
<comment type="cofactor">
    <cofactor evidence="1 8">
        <name>heme</name>
        <dbReference type="ChEBI" id="CHEBI:30413"/>
    </cofactor>
</comment>
<reference evidence="11 12" key="1">
    <citation type="submission" date="2024-01" db="EMBL/GenBank/DDBJ databases">
        <title>The genomes of 5 underutilized Papilionoideae crops provide insights into root nodulation and disease resistanc.</title>
        <authorList>
            <person name="Jiang F."/>
        </authorList>
    </citation>
    <scope>NUCLEOTIDE SEQUENCE [LARGE SCALE GENOMIC DNA]</scope>
    <source>
        <strain evidence="11">DUOXIRENSHENG_FW03</strain>
        <tissue evidence="11">Leaves</tissue>
    </source>
</reference>
<dbReference type="GO" id="GO:0004497">
    <property type="term" value="F:monooxygenase activity"/>
    <property type="evidence" value="ECO:0007669"/>
    <property type="project" value="UniProtKB-KW"/>
</dbReference>
<keyword evidence="10" id="KW-0472">Membrane</keyword>
<dbReference type="Proteomes" id="UP001386955">
    <property type="component" value="Unassembled WGS sequence"/>
</dbReference>
<keyword evidence="6 8" id="KW-0408">Iron</keyword>
<evidence type="ECO:0000256" key="8">
    <source>
        <dbReference type="PIRSR" id="PIRSR602401-1"/>
    </source>
</evidence>
<evidence type="ECO:0008006" key="13">
    <source>
        <dbReference type="Google" id="ProtNLM"/>
    </source>
</evidence>
<dbReference type="SUPFAM" id="SSF48264">
    <property type="entry name" value="Cytochrome P450"/>
    <property type="match status" value="1"/>
</dbReference>
<keyword evidence="4 8" id="KW-0479">Metal-binding</keyword>
<dbReference type="PANTHER" id="PTHR47953:SF16">
    <property type="entry name" value="CYTOCHROME P450 71D8"/>
    <property type="match status" value="1"/>
</dbReference>
<comment type="similarity">
    <text evidence="2 9">Belongs to the cytochrome P450 family.</text>
</comment>
<keyword evidence="10" id="KW-0812">Transmembrane</keyword>
<dbReference type="CDD" id="cd11072">
    <property type="entry name" value="CYP71-like"/>
    <property type="match status" value="1"/>
</dbReference>
<gene>
    <name evidence="11" type="ORF">VNO78_21548</name>
</gene>
<evidence type="ECO:0000256" key="4">
    <source>
        <dbReference type="ARBA" id="ARBA00022723"/>
    </source>
</evidence>
<dbReference type="InterPro" id="IPR036396">
    <property type="entry name" value="Cyt_P450_sf"/>
</dbReference>
<feature type="transmembrane region" description="Helical" evidence="10">
    <location>
        <begin position="365"/>
        <end position="384"/>
    </location>
</feature>
<evidence type="ECO:0000256" key="2">
    <source>
        <dbReference type="ARBA" id="ARBA00010617"/>
    </source>
</evidence>
<dbReference type="PROSITE" id="PS00086">
    <property type="entry name" value="CYTOCHROME_P450"/>
    <property type="match status" value="1"/>
</dbReference>
<dbReference type="GO" id="GO:0005506">
    <property type="term" value="F:iron ion binding"/>
    <property type="evidence" value="ECO:0007669"/>
    <property type="project" value="InterPro"/>
</dbReference>
<evidence type="ECO:0000256" key="10">
    <source>
        <dbReference type="SAM" id="Phobius"/>
    </source>
</evidence>
<dbReference type="Gene3D" id="1.10.630.10">
    <property type="entry name" value="Cytochrome P450"/>
    <property type="match status" value="1"/>
</dbReference>
<organism evidence="11 12">
    <name type="scientific">Psophocarpus tetragonolobus</name>
    <name type="common">Winged bean</name>
    <name type="synonym">Dolichos tetragonolobus</name>
    <dbReference type="NCBI Taxonomy" id="3891"/>
    <lineage>
        <taxon>Eukaryota</taxon>
        <taxon>Viridiplantae</taxon>
        <taxon>Streptophyta</taxon>
        <taxon>Embryophyta</taxon>
        <taxon>Tracheophyta</taxon>
        <taxon>Spermatophyta</taxon>
        <taxon>Magnoliopsida</taxon>
        <taxon>eudicotyledons</taxon>
        <taxon>Gunneridae</taxon>
        <taxon>Pentapetalae</taxon>
        <taxon>rosids</taxon>
        <taxon>fabids</taxon>
        <taxon>Fabales</taxon>
        <taxon>Fabaceae</taxon>
        <taxon>Papilionoideae</taxon>
        <taxon>50 kb inversion clade</taxon>
        <taxon>NPAAA clade</taxon>
        <taxon>indigoferoid/millettioid clade</taxon>
        <taxon>Phaseoleae</taxon>
        <taxon>Psophocarpus</taxon>
    </lineage>
</organism>
<name>A0AAN9SDI0_PSOTE</name>
<protein>
    <recommendedName>
        <fullName evidence="13">Cytochrome P450</fullName>
    </recommendedName>
</protein>
<dbReference type="InterPro" id="IPR002401">
    <property type="entry name" value="Cyt_P450_E_grp-I"/>
</dbReference>
<evidence type="ECO:0000256" key="5">
    <source>
        <dbReference type="ARBA" id="ARBA00023002"/>
    </source>
</evidence>
<dbReference type="FunFam" id="1.10.630.10:FF:000043">
    <property type="entry name" value="Cytochrome P450 99A2"/>
    <property type="match status" value="1"/>
</dbReference>
<keyword evidence="7 9" id="KW-0503">Monooxygenase</keyword>
<sequence>MFSHFATNVNKATEITKTHYLNFMHRPNILTSEILSYGGKGIAFAPYGDHWRQMRKLCVTKLLSTKRVQSFASIREDECAKFIKLIENSVGSEMNLTGRIFSLVCASVSRVLFGGKYKEQDEYLVSLIRQVLVGSGGFDLADLFPSMKFLYFVKRAKLEGLRQELDRVLENVIKEHKKKQKSTPGEEEEDNKDLVDVLLRIQHSDTLDIKINDIKAFLLEIFAAATDTSASTIEWAMTEMMRNPRVRERAQSELIKVFRGKETIHESDVEQLTYLKLVVKETLRLHPPTPLLLPRECSQVTIIDGYEIPIKTKVMINVWAIGKDPEYWNDGEKFIPERFEGSSIDFKGNNFEYLPFGAGRRICPGMTFALATIIHPLALLLYYFNWELPNKMKPEDMNMVEQFGLAIVSKQKLHLIPFVYDV</sequence>
<evidence type="ECO:0000313" key="11">
    <source>
        <dbReference type="EMBL" id="KAK7393095.1"/>
    </source>
</evidence>
<comment type="caution">
    <text evidence="11">The sequence shown here is derived from an EMBL/GenBank/DDBJ whole genome shotgun (WGS) entry which is preliminary data.</text>
</comment>
<keyword evidence="12" id="KW-1185">Reference proteome</keyword>
<dbReference type="PRINTS" id="PR00463">
    <property type="entry name" value="EP450I"/>
</dbReference>
<evidence type="ECO:0000313" key="12">
    <source>
        <dbReference type="Proteomes" id="UP001386955"/>
    </source>
</evidence>
<dbReference type="Pfam" id="PF00067">
    <property type="entry name" value="p450"/>
    <property type="match status" value="1"/>
</dbReference>
<dbReference type="AlphaFoldDB" id="A0AAN9SDI0"/>
<accession>A0AAN9SDI0</accession>
<evidence type="ECO:0000256" key="3">
    <source>
        <dbReference type="ARBA" id="ARBA00022617"/>
    </source>
</evidence>
<evidence type="ECO:0000256" key="7">
    <source>
        <dbReference type="ARBA" id="ARBA00023033"/>
    </source>
</evidence>
<dbReference type="GO" id="GO:0016705">
    <property type="term" value="F:oxidoreductase activity, acting on paired donors, with incorporation or reduction of molecular oxygen"/>
    <property type="evidence" value="ECO:0007669"/>
    <property type="project" value="InterPro"/>
</dbReference>
<dbReference type="InterPro" id="IPR017972">
    <property type="entry name" value="Cyt_P450_CS"/>
</dbReference>
<keyword evidence="5 9" id="KW-0560">Oxidoreductase</keyword>
<keyword evidence="10" id="KW-1133">Transmembrane helix</keyword>
<dbReference type="GO" id="GO:0020037">
    <property type="term" value="F:heme binding"/>
    <property type="evidence" value="ECO:0007669"/>
    <property type="project" value="InterPro"/>
</dbReference>
<evidence type="ECO:0000256" key="6">
    <source>
        <dbReference type="ARBA" id="ARBA00023004"/>
    </source>
</evidence>
<dbReference type="PANTHER" id="PTHR47953">
    <property type="entry name" value="OS08G0105600 PROTEIN"/>
    <property type="match status" value="1"/>
</dbReference>
<feature type="binding site" description="axial binding residue" evidence="8">
    <location>
        <position position="363"/>
    </location>
    <ligand>
        <name>heme</name>
        <dbReference type="ChEBI" id="CHEBI:30413"/>
    </ligand>
    <ligandPart>
        <name>Fe</name>
        <dbReference type="ChEBI" id="CHEBI:18248"/>
    </ligandPart>
</feature>
<evidence type="ECO:0000256" key="9">
    <source>
        <dbReference type="RuleBase" id="RU000461"/>
    </source>
</evidence>
<keyword evidence="3 8" id="KW-0349">Heme</keyword>
<dbReference type="EMBL" id="JAYMYS010000005">
    <property type="protein sequence ID" value="KAK7393095.1"/>
    <property type="molecule type" value="Genomic_DNA"/>
</dbReference>
<dbReference type="InterPro" id="IPR001128">
    <property type="entry name" value="Cyt_P450"/>
</dbReference>
<evidence type="ECO:0000256" key="1">
    <source>
        <dbReference type="ARBA" id="ARBA00001971"/>
    </source>
</evidence>
<dbReference type="InterPro" id="IPR052306">
    <property type="entry name" value="CYP450_71D"/>
</dbReference>
<dbReference type="PRINTS" id="PR00385">
    <property type="entry name" value="P450"/>
</dbReference>